<reference evidence="8" key="1">
    <citation type="journal article" date="2020" name="Nat. Ecol. Evol.">
        <title>Deeply conserved synteny resolves early events in vertebrate evolution.</title>
        <authorList>
            <person name="Simakov O."/>
            <person name="Marletaz F."/>
            <person name="Yue J.X."/>
            <person name="O'Connell B."/>
            <person name="Jenkins J."/>
            <person name="Brandt A."/>
            <person name="Calef R."/>
            <person name="Tung C.H."/>
            <person name="Huang T.K."/>
            <person name="Schmutz J."/>
            <person name="Satoh N."/>
            <person name="Yu J.K."/>
            <person name="Putnam N.H."/>
            <person name="Green R.E."/>
            <person name="Rokhsar D.S."/>
        </authorList>
    </citation>
    <scope>NUCLEOTIDE SEQUENCE [LARGE SCALE GENOMIC DNA]</scope>
    <source>
        <strain evidence="8">S238N-H82</strain>
    </source>
</reference>
<dbReference type="InterPro" id="IPR058952">
    <property type="entry name" value="Ig_CFAP47"/>
</dbReference>
<feature type="region of interest" description="Disordered" evidence="6">
    <location>
        <begin position="2617"/>
        <end position="2648"/>
    </location>
</feature>
<feature type="domain" description="Calponin-homology (CH)" evidence="7">
    <location>
        <begin position="1809"/>
        <end position="1932"/>
    </location>
</feature>
<dbReference type="GO" id="GO:0060271">
    <property type="term" value="P:cilium assembly"/>
    <property type="evidence" value="ECO:0000318"/>
    <property type="project" value="GO_Central"/>
</dbReference>
<dbReference type="PANTHER" id="PTHR45912:SF3">
    <property type="entry name" value="CILIA- AND FLAGELLA-ASSOCIATED PROTEIN 47"/>
    <property type="match status" value="1"/>
</dbReference>
<dbReference type="GO" id="GO:0005737">
    <property type="term" value="C:cytoplasm"/>
    <property type="evidence" value="ECO:0007669"/>
    <property type="project" value="UniProtKB-SubCell"/>
</dbReference>
<dbReference type="CDD" id="cd21218">
    <property type="entry name" value="CH_PLS_FIM_rpt2"/>
    <property type="match status" value="1"/>
</dbReference>
<dbReference type="InterPro" id="IPR001715">
    <property type="entry name" value="CH_dom"/>
</dbReference>
<feature type="compositionally biased region" description="Low complexity" evidence="6">
    <location>
        <begin position="1501"/>
        <end position="1518"/>
    </location>
</feature>
<evidence type="ECO:0000256" key="4">
    <source>
        <dbReference type="ARBA" id="ARBA00023069"/>
    </source>
</evidence>
<evidence type="ECO:0000313" key="8">
    <source>
        <dbReference type="Proteomes" id="UP000001554"/>
    </source>
</evidence>
<feature type="region of interest" description="Disordered" evidence="6">
    <location>
        <begin position="1612"/>
        <end position="1631"/>
    </location>
</feature>
<sequence length="3337" mass="368747">MEGDVAGVRINPPVVEFIDIVPNEQYKCTLTVQNISRASKIIKFHAPSTSEFKLKVRNPDRPVASGLEVVATVDFQTDKNDDCKDRIILLVDEDVVEIPLYAFTPSPIMVLHGPVDYGMVVADSRILRRETVVENHGSMPGEFKIKYSGSLPITIAPVSGTVEPRSYQIIRIEFATKDPGTFEEEVEVRLEGQDPRTLVIKGCVVEQKLHLHNKDNEPLDCVKFGSTFYGTDCIETGYLYNEGPKEISFVAILDEGGVGEEAPPWMRVMVKEGVDLTKSTAATLAIADKERARGSCNPLTSLVTAIPNQGVVGPYQRVPIHFRFAPRFSSAEIGWKGLTKSPPRQDYALYMRFEMIGSREGMVTRDFLNGSARNGVTGVEVAITATALPILVNLSPHNALDFHECPVGEHVDALCTLRNESTMLPLTYKFRKIAHFSSTPYKGKIGPGEGQDIVFSFGPKQVGNLRSNMVMDIVGFRANEDDPARLIKQAIHSFPVELNGIGQPLVKKRDPRFNPGITPLVVGETGQFVDVTFSDTKPYTPRAAVLNSTKTSIHTPKTLTGSREDRNALVAYPNDRAGSIRPSDRREKYRTIFTKAERHTFVDPDYAYTEEEEQKKHEHKQKYIGFLREQRTNREKMKMEREFVELNNKVDMGMKPASGLRPPKVKDKDTITAGEPGPLPNEKTRLLSTRELREAERTATVRPVSEGLNAVPTTPQEKSDCKKKLTPQELHQVVIGPPTIEFGEVCLRSTSVKELNIMNNLNQHIRVVVDIDCTELRQTSPLSQVVPPCAKAQLPLIFESHHKGRFQRSVMYTVNGHHTHHVLVMAEVVPVALELSTQELIVKPFSGMPADAGLRGTVTLHNKRNYPAEFQWHPILGERGMAFSIRPASGTVDAFKDLACEVVFHPSYLAPEEGEFNLLVNGGGTEHLKCSAKLGQTAVQFVERRILFGSVPINMTTTRTALLHNTSQHHAYYQVVDPNPFPGLTVSPIHGAVPVGGYAELKIELTPNAVIKFDTRIQVAIRGWKTVELRMGGKVDPPCVDIDMKEFKLGGVFCGSQFTIPFVLGNLTRTKTKAEFDLTRYMDFRINFLKQDLEIDPIDPLTPGMYRIMLEGEEIVPCELVFSPTEVASYDFLMPVHINAMDAPSPTPSSFPPTPAPSVQHIIPPRIIEVSIATPRRRILATALRQPLQVSNLNLEFYLPPGFMELGIASDVGQRGSNSAASQVQNLDQYTVLVNNSPSPITWGLDLEACKSEALEEGTFKFLGPGGVPFVNYREKGIEGTLQPGETYELGVLFCPNCPGQFYAKVPIILNGKRELPYQYLQVRGNMRSPKVTFDPLQVVLMPVPLATEVSAEFSIVASAYTKPSSIKVEIPDIELDDGSIASVLKVDFPKGQNIQPCSQDAGQEEPFIFPCVVTFASPRPVSFSQPITFVDDEGRSFTFHVSATADNCVLSNYPFLAKHRTDHHIIRNEEETREIVVREGTGALGEAVIIPTASPRRPSTHGSTTGTSTAFGMSSSSYEDTSNSVTGDTYPSSPREGAVPQLPAADSEIQQERQEAASRSLGSAAFPEEDSEEGIFHGEVALSAQRWFSMHGWPGGPFPITIPQSLRKGVSRMHTDPDERSKVTSRGGSWDASSLKKEIKTVYDMITHLSGRPVPGIPINQPLPVDPTERVLQLHWQHATLLTFIKSQGGCVAAIRPEYLMEPEDFRWWVKVQARNRVKEERRSREMAAAAGIEPELTFEEEAERRELEEVLFESVSKKAWSDVLLQLLKVLVLSRITPRQFKNIPLPIKDIPLPTVNPDPLASNIYGVGERILLAWLNHYYEHMRHKVWADCDKGGVPPSRWVVNFDFDLLDGLVLGAVLAAHVPFLIKTHLNSMYTHPSTPEQCLHNALKITSAFKTIGLDYDIQAIDITDPNPVAMLLLCVHLYQRLPHYLPKATVEFVGSLHATVQKEVRLTNPSSKPLIYHPMIAGRDARDFIIPKAEAISVPPRGTHNLPVEFTSRLLRPAEAVLVLVGRRAGASVGSTLVFNLRTLVDNITPKSFSNKQGNIKIESPCYELYRCKLNVTNPFDEPGEFRIVLVEAREPFPSPKARKSASQKSSSAKSMKKVKSKIDHGQKKVDSPSPPPNDEKIEITAAVEKSTTDNTVFGSFFSPKASVHLDGRGSAEVEIEFLPFQTGHRQCSVLFINEEVGEFLYSIEASAVLPLPSVLPWVPSPHSVRISSAAAAGCRLLPKRCSAPLPGKGRGLFGGDDRVIYWKCENNSVLKENLVIPITNAARERSLVIAAQQRMSEYERERRKVAGTLASGTVTAAIAAMGLHDRVVDRSRHITTSHMLIAPPEGTTFNVQVSSPLFDAPIQVFVPSPLNNRPKPASEVAREGPRMERSAAGIVGNQGVILDDGTINIPIKFQPKGAGHYPCRIVLFAPNDVRVFQLEVIVNPDGSTAELEFVTPAHQSVSQDIPIHNPTLHDWELKAELEGDGFYGPPLMLARAQQTTLYPLMFRPVLECLSLGRLLLRNHEDGTEHIFNLKGLGQKPLALDHIIVPCRARERVTKVVQVPNVSNRKLIYQVSSSLSCVSGPPTVTVLPGQTTPYRVSITPWQRGTFSGVITFVAGDAQKLREEDSSSDEDDELPTSPVTPSSRMSSFAGDTDGDFPGGYRVWYSLEIQASPPEPEKRLQITCSAQLLDFVREGGVPKSAAMMEVPIQNPTNKELTLSVTIEGAGLSGEPKVTLTPGEEKWYQLLFAPTVVGKTRGSLIFYGETVGEFWYDLDLVANTPAPKVLPQMECELGRWTRQFIRLYNPTDEPIELEPQNSNPNNFSLEVDPAKPIILQPRSSLMVPLQFLPSALGSANHTAEITFCSEHLGDWVYLASGTGILPQPLDPVMVSAEFQSNTSLIIPFRNPFDEPVIVDVILTGYEQGKDQKQFLHKISESVIKQSITTESAFCLLLKHPHNIHLAPRATLDLPLTFAPNRMELHEAVCVVSVRREDGQSWKFGAQAMKIETLDGESGERSASRTSSGGLRDVRWIYPIHGVPESHPVKDAARAATVECQARNRVEERLEVTLMGAAPSSAGGYPNPMKTRAITPIDAQRPSTDGVIVGEGNTVAEEFSYEIEYDSEDAQSLLEHSLGLSLVRKQRDRVSGVVVLVFNLIFAPAKPLRHNVELLVRSATGGVWRFPIRLCATEPTPDDIITIESVGLNKESAVAFRLTSQQSHPVAFHAYFVAGSDPEFHVTPQTGELLPLGTNGTQIGISFTPRIYGKQYNAKLVIQTHDMQWTYNIRGMPQVYKPPVGRSSSPIAGPHPKPTLYGPKRNFLKENMQLVTTGVSSPIKGTSILLK</sequence>
<dbReference type="SUPFAM" id="SSF47576">
    <property type="entry name" value="Calponin-homology domain, CH-domain"/>
    <property type="match status" value="1"/>
</dbReference>
<dbReference type="PROSITE" id="PS50021">
    <property type="entry name" value="CH"/>
    <property type="match status" value="1"/>
</dbReference>
<evidence type="ECO:0000256" key="2">
    <source>
        <dbReference type="ARBA" id="ARBA00004496"/>
    </source>
</evidence>
<dbReference type="KEGG" id="bfo:118423384"/>
<feature type="compositionally biased region" description="Basic and acidic residues" evidence="6">
    <location>
        <begin position="2111"/>
        <end position="2121"/>
    </location>
</feature>
<dbReference type="RefSeq" id="XP_035687394.1">
    <property type="nucleotide sequence ID" value="XM_035831501.1"/>
</dbReference>
<dbReference type="Pfam" id="PF24529">
    <property type="entry name" value="CFAP47"/>
    <property type="match status" value="1"/>
</dbReference>
<dbReference type="InterPro" id="IPR053879">
    <property type="entry name" value="HYDIN_VesB_CFA65-like_Ig"/>
</dbReference>
<evidence type="ECO:0000256" key="6">
    <source>
        <dbReference type="SAM" id="MobiDB-lite"/>
    </source>
</evidence>
<dbReference type="Pfam" id="PF26579">
    <property type="entry name" value="Ig_CFAP47"/>
    <property type="match status" value="1"/>
</dbReference>
<dbReference type="InterPro" id="IPR013783">
    <property type="entry name" value="Ig-like_fold"/>
</dbReference>
<evidence type="ECO:0000259" key="7">
    <source>
        <dbReference type="PROSITE" id="PS50021"/>
    </source>
</evidence>
<dbReference type="Gene3D" id="1.10.418.10">
    <property type="entry name" value="Calponin-like domain"/>
    <property type="match status" value="1"/>
</dbReference>
<organism evidence="8 9">
    <name type="scientific">Branchiostoma floridae</name>
    <name type="common">Florida lancelet</name>
    <name type="synonym">Amphioxus</name>
    <dbReference type="NCBI Taxonomy" id="7739"/>
    <lineage>
        <taxon>Eukaryota</taxon>
        <taxon>Metazoa</taxon>
        <taxon>Chordata</taxon>
        <taxon>Cephalochordata</taxon>
        <taxon>Leptocardii</taxon>
        <taxon>Amphioxiformes</taxon>
        <taxon>Branchiostomatidae</taxon>
        <taxon>Branchiostoma</taxon>
    </lineage>
</organism>
<dbReference type="Proteomes" id="UP000001554">
    <property type="component" value="Chromosome 9"/>
</dbReference>
<accession>A0A9J7N2H1</accession>
<feature type="compositionally biased region" description="Polar residues" evidence="6">
    <location>
        <begin position="2634"/>
        <end position="2643"/>
    </location>
</feature>
<evidence type="ECO:0000256" key="1">
    <source>
        <dbReference type="ARBA" id="ARBA00004138"/>
    </source>
</evidence>
<dbReference type="SMART" id="SM00033">
    <property type="entry name" value="CH"/>
    <property type="match status" value="1"/>
</dbReference>
<proteinExistence type="predicted"/>
<feature type="region of interest" description="Disordered" evidence="6">
    <location>
        <begin position="2089"/>
        <end position="2130"/>
    </location>
</feature>
<protein>
    <submittedName>
        <fullName evidence="9">Cilia- and flagella-associated protein 47-like isoform X1</fullName>
    </submittedName>
</protein>
<feature type="compositionally biased region" description="Polar residues" evidence="6">
    <location>
        <begin position="1519"/>
        <end position="1533"/>
    </location>
</feature>
<feature type="region of interest" description="Disordered" evidence="6">
    <location>
        <begin position="654"/>
        <end position="683"/>
    </location>
</feature>
<dbReference type="OrthoDB" id="10060824at2759"/>
<evidence type="ECO:0000256" key="5">
    <source>
        <dbReference type="ARBA" id="ARBA00023273"/>
    </source>
</evidence>
<dbReference type="GeneID" id="118423384"/>
<feature type="region of interest" description="Disordered" evidence="6">
    <location>
        <begin position="1493"/>
        <end position="1573"/>
    </location>
</feature>
<evidence type="ECO:0000256" key="3">
    <source>
        <dbReference type="ARBA" id="ARBA00022490"/>
    </source>
</evidence>
<comment type="subcellular location">
    <subcellularLocation>
        <location evidence="1">Cell projection</location>
        <location evidence="1">Cilium</location>
    </subcellularLocation>
    <subcellularLocation>
        <location evidence="2">Cytoplasm</location>
    </subcellularLocation>
</comment>
<name>A0A9J7N2H1_BRAFL</name>
<dbReference type="GO" id="GO:0005929">
    <property type="term" value="C:cilium"/>
    <property type="evidence" value="ECO:0000318"/>
    <property type="project" value="GO_Central"/>
</dbReference>
<dbReference type="InterPro" id="IPR056343">
    <property type="entry name" value="CFAP47_dom"/>
</dbReference>
<dbReference type="Gene3D" id="2.60.40.10">
    <property type="entry name" value="Immunoglobulins"/>
    <property type="match status" value="5"/>
</dbReference>
<keyword evidence="8" id="KW-1185">Reference proteome</keyword>
<dbReference type="InterPro" id="IPR036872">
    <property type="entry name" value="CH_dom_sf"/>
</dbReference>
<keyword evidence="5" id="KW-0966">Cell projection</keyword>
<gene>
    <name evidence="9" type="primary">LOC118423384</name>
</gene>
<dbReference type="Pfam" id="PF22544">
    <property type="entry name" value="HYDIN_VesB_CFA65-like_Ig"/>
    <property type="match status" value="1"/>
</dbReference>
<dbReference type="OMA" id="PMTNEAK"/>
<feature type="compositionally biased region" description="Basic and acidic residues" evidence="6">
    <location>
        <begin position="1614"/>
        <end position="1623"/>
    </location>
</feature>
<evidence type="ECO:0000313" key="9">
    <source>
        <dbReference type="RefSeq" id="XP_035687394.1"/>
    </source>
</evidence>
<keyword evidence="4" id="KW-0969">Cilium</keyword>
<keyword evidence="3" id="KW-0963">Cytoplasm</keyword>
<reference evidence="9" key="2">
    <citation type="submission" date="2025-08" db="UniProtKB">
        <authorList>
            <consortium name="RefSeq"/>
        </authorList>
    </citation>
    <scope>IDENTIFICATION</scope>
    <source>
        <strain evidence="9">S238N-H82</strain>
        <tissue evidence="9">Testes</tissue>
    </source>
</reference>
<dbReference type="PANTHER" id="PTHR45912">
    <property type="entry name" value="CILIA- AND FLAGELLA-ASSOCIATED PROTEIN 47"/>
    <property type="match status" value="1"/>
</dbReference>